<dbReference type="Gene3D" id="2.70.9.10">
    <property type="entry name" value="Adenovirus Type 2 Hexon, domain 4"/>
    <property type="match status" value="1"/>
</dbReference>
<dbReference type="Pfam" id="PF16903">
    <property type="entry name" value="Capsid_N"/>
    <property type="match status" value="1"/>
</dbReference>
<dbReference type="AlphaFoldDB" id="A0A6C0BD05"/>
<dbReference type="GO" id="GO:0005198">
    <property type="term" value="F:structural molecule activity"/>
    <property type="evidence" value="ECO:0007669"/>
    <property type="project" value="InterPro"/>
</dbReference>
<proteinExistence type="predicted"/>
<dbReference type="InterPro" id="IPR031654">
    <property type="entry name" value="Capsid_N"/>
</dbReference>
<dbReference type="EMBL" id="MN739130">
    <property type="protein sequence ID" value="QHS90155.1"/>
    <property type="molecule type" value="Genomic_DNA"/>
</dbReference>
<dbReference type="Pfam" id="PF04451">
    <property type="entry name" value="Capsid_NCLDV"/>
    <property type="match status" value="1"/>
</dbReference>
<protein>
    <recommendedName>
        <fullName evidence="4">Major capsid protein N-terminal domain-containing protein</fullName>
    </recommendedName>
</protein>
<feature type="domain" description="Major capsid protein N-terminal" evidence="2">
    <location>
        <begin position="25"/>
        <end position="200"/>
    </location>
</feature>
<accession>A0A6C0BD05</accession>
<evidence type="ECO:0000259" key="2">
    <source>
        <dbReference type="Pfam" id="PF16903"/>
    </source>
</evidence>
<sequence>MPAGIIQLVATGKENLFLTNDPQITFFKIIYRRHTNFSLEDIDQYFTHEINFGKKSSCKLSICADLINKVCLKIVLPEILKTNNNTKFAWIKNIGHAMIKSIEVEIDGKIIDTHYGEWMYIWNCLTNNNTDDGFNKLIGNIPELTDFTESKQSYELFIPLYFWFCRSTGLSLPIVNLQYSDVRINLELYEIEKCCIILPTHYIKCDCNIDNFIPNEYIYQNDRYGIFSHYDIVEKKLFYTPITKDKFIGYEPEISVLTNKKPNNYIISGSTSGFSTNPEINSKSLITINMSLKYIKLKECYLLVTYVFIENDERVKLAKSKKDYLIEQLYYTPNISIDNNNTRVLLNIDQPCKLTVWVSQLDYINDFNDRFNFTDNYDEKLGNSLFISETIKLNSQIRTSTKIHNYYQYVQPLQYTQNYLPKGAGMYSFSLFPTDFIPSGTTNMSQIELIELNIKMNDKVNIKNKVKFRSYSLCYNVWRVESGLSSLIFIR</sequence>
<evidence type="ECO:0000259" key="1">
    <source>
        <dbReference type="Pfam" id="PF04451"/>
    </source>
</evidence>
<organism evidence="3">
    <name type="scientific">viral metagenome</name>
    <dbReference type="NCBI Taxonomy" id="1070528"/>
    <lineage>
        <taxon>unclassified sequences</taxon>
        <taxon>metagenomes</taxon>
        <taxon>organismal metagenomes</taxon>
    </lineage>
</organism>
<feature type="domain" description="Major capsid protein C-terminal" evidence="1">
    <location>
        <begin position="313"/>
        <end position="484"/>
    </location>
</feature>
<dbReference type="SUPFAM" id="SSF49749">
    <property type="entry name" value="Group II dsDNA viruses VP"/>
    <property type="match status" value="2"/>
</dbReference>
<dbReference type="InterPro" id="IPR007542">
    <property type="entry name" value="MCP_C"/>
</dbReference>
<evidence type="ECO:0000313" key="3">
    <source>
        <dbReference type="EMBL" id="QHS90155.1"/>
    </source>
</evidence>
<name>A0A6C0BD05_9ZZZZ</name>
<evidence type="ECO:0008006" key="4">
    <source>
        <dbReference type="Google" id="ProtNLM"/>
    </source>
</evidence>
<dbReference type="InterPro" id="IPR038519">
    <property type="entry name" value="MCP_C_sf"/>
</dbReference>
<dbReference type="InterPro" id="IPR016112">
    <property type="entry name" value="VP_dsDNA_II"/>
</dbReference>
<dbReference type="Gene3D" id="2.70.9.20">
    <property type="entry name" value="Major capsid protein Vp54"/>
    <property type="match status" value="1"/>
</dbReference>
<reference evidence="3" key="1">
    <citation type="journal article" date="2020" name="Nature">
        <title>Giant virus diversity and host interactions through global metagenomics.</title>
        <authorList>
            <person name="Schulz F."/>
            <person name="Roux S."/>
            <person name="Paez-Espino D."/>
            <person name="Jungbluth S."/>
            <person name="Walsh D.A."/>
            <person name="Denef V.J."/>
            <person name="McMahon K.D."/>
            <person name="Konstantinidis K.T."/>
            <person name="Eloe-Fadrosh E.A."/>
            <person name="Kyrpides N.C."/>
            <person name="Woyke T."/>
        </authorList>
    </citation>
    <scope>NUCLEOTIDE SEQUENCE</scope>
    <source>
        <strain evidence="3">GVMAG-M-3300010160-60</strain>
    </source>
</reference>